<accession>A0A067L1W6</accession>
<dbReference type="EMBL" id="KK914362">
    <property type="protein sequence ID" value="KDP38480.1"/>
    <property type="molecule type" value="Genomic_DNA"/>
</dbReference>
<keyword evidence="2" id="KW-1185">Reference proteome</keyword>
<dbReference type="Proteomes" id="UP000027138">
    <property type="component" value="Unassembled WGS sequence"/>
</dbReference>
<proteinExistence type="predicted"/>
<protein>
    <submittedName>
        <fullName evidence="1">Uncharacterized protein</fullName>
    </submittedName>
</protein>
<sequence>MIFSLRKLLFSCIADFEFLNFGRYFGYRVDVVHFLQWIAKCDRVLQECEYGEHRGGGDGEEGEIYLLGASMLEMVR</sequence>
<organism evidence="1 2">
    <name type="scientific">Jatropha curcas</name>
    <name type="common">Barbados nut</name>
    <dbReference type="NCBI Taxonomy" id="180498"/>
    <lineage>
        <taxon>Eukaryota</taxon>
        <taxon>Viridiplantae</taxon>
        <taxon>Streptophyta</taxon>
        <taxon>Embryophyta</taxon>
        <taxon>Tracheophyta</taxon>
        <taxon>Spermatophyta</taxon>
        <taxon>Magnoliopsida</taxon>
        <taxon>eudicotyledons</taxon>
        <taxon>Gunneridae</taxon>
        <taxon>Pentapetalae</taxon>
        <taxon>rosids</taxon>
        <taxon>fabids</taxon>
        <taxon>Malpighiales</taxon>
        <taxon>Euphorbiaceae</taxon>
        <taxon>Crotonoideae</taxon>
        <taxon>Jatropheae</taxon>
        <taxon>Jatropha</taxon>
    </lineage>
</organism>
<dbReference type="AlphaFoldDB" id="A0A067L1W6"/>
<reference evidence="1 2" key="1">
    <citation type="journal article" date="2014" name="PLoS ONE">
        <title>Global Analysis of Gene Expression Profiles in Physic Nut (Jatropha curcas L.) Seedlings Exposed to Salt Stress.</title>
        <authorList>
            <person name="Zhang L."/>
            <person name="Zhang C."/>
            <person name="Wu P."/>
            <person name="Chen Y."/>
            <person name="Li M."/>
            <person name="Jiang H."/>
            <person name="Wu G."/>
        </authorList>
    </citation>
    <scope>NUCLEOTIDE SEQUENCE [LARGE SCALE GENOMIC DNA]</scope>
    <source>
        <strain evidence="2">cv. GZQX0401</strain>
        <tissue evidence="1">Young leaves</tissue>
    </source>
</reference>
<gene>
    <name evidence="1" type="ORF">JCGZ_04405</name>
</gene>
<evidence type="ECO:0000313" key="1">
    <source>
        <dbReference type="EMBL" id="KDP38480.1"/>
    </source>
</evidence>
<name>A0A067L1W6_JATCU</name>
<evidence type="ECO:0000313" key="2">
    <source>
        <dbReference type="Proteomes" id="UP000027138"/>
    </source>
</evidence>